<feature type="domain" description="V-SNARE coiled-coil homology" evidence="21">
    <location>
        <begin position="183"/>
        <end position="243"/>
    </location>
</feature>
<proteinExistence type="inferred from homology"/>
<dbReference type="PROSITE" id="PS50892">
    <property type="entry name" value="V_SNARE"/>
    <property type="match status" value="2"/>
</dbReference>
<dbReference type="GO" id="GO:0006890">
    <property type="term" value="P:retrograde vesicle-mediated transport, Golgi to endoplasmic reticulum"/>
    <property type="evidence" value="ECO:0007669"/>
    <property type="project" value="InterPro"/>
</dbReference>
<dbReference type="SMART" id="SM01270">
    <property type="entry name" value="Longin"/>
    <property type="match status" value="1"/>
</dbReference>
<name>A0A9Q1DR25_CONCO</name>
<dbReference type="SUPFAM" id="SSF58038">
    <property type="entry name" value="SNARE fusion complex"/>
    <property type="match status" value="2"/>
</dbReference>
<evidence type="ECO:0000256" key="7">
    <source>
        <dbReference type="ARBA" id="ARBA00022824"/>
    </source>
</evidence>
<evidence type="ECO:0000313" key="23">
    <source>
        <dbReference type="Proteomes" id="UP001152803"/>
    </source>
</evidence>
<evidence type="ECO:0000256" key="11">
    <source>
        <dbReference type="ARBA" id="ARBA00023034"/>
    </source>
</evidence>
<dbReference type="GO" id="GO:0005789">
    <property type="term" value="C:endoplasmic reticulum membrane"/>
    <property type="evidence" value="ECO:0007669"/>
    <property type="project" value="UniProtKB-SubCell"/>
</dbReference>
<gene>
    <name evidence="22" type="ORF">COCON_G00059910</name>
</gene>
<sequence length="264" mass="30206">MVLLTMIARLADGLPLAASMQEDEQLGRDLQQYQSQAKQLFRKLNEQSPTRCTLEAGSMAFHYVIEKGVCYLVLCEAGFPKKLAFAYLEDLQAEFHEQHGKKVPTVSRPYSFIEFDTYIQKTKKSYIDSRARRNLGSINTELQDVQRIMVANIEEVLQRGEALSDTYIQKTKKSYIDSRARRNLGSINTELQDVQRIMVANIEEVLQRGEALSALDSKASNLSSLSKKYRSDAKYLNTRSTYAKLAAGGVFFIMLIVYVRFWWL</sequence>
<evidence type="ECO:0000256" key="12">
    <source>
        <dbReference type="ARBA" id="ARBA00023054"/>
    </source>
</evidence>
<dbReference type="CDD" id="cd14824">
    <property type="entry name" value="Longin"/>
    <property type="match status" value="1"/>
</dbReference>
<keyword evidence="6 19" id="KW-0812">Transmembrane</keyword>
<dbReference type="SUPFAM" id="SSF64356">
    <property type="entry name" value="SNARE-like"/>
    <property type="match status" value="1"/>
</dbReference>
<evidence type="ECO:0000256" key="18">
    <source>
        <dbReference type="PROSITE-ProRule" id="PRU00290"/>
    </source>
</evidence>
<dbReference type="EMBL" id="JAFJMO010000004">
    <property type="protein sequence ID" value="KAJ8278925.1"/>
    <property type="molecule type" value="Genomic_DNA"/>
</dbReference>
<comment type="caution">
    <text evidence="22">The sequence shown here is derived from an EMBL/GenBank/DDBJ whole genome shotgun (WGS) entry which is preliminary data.</text>
</comment>
<evidence type="ECO:0008006" key="24">
    <source>
        <dbReference type="Google" id="ProtNLM"/>
    </source>
</evidence>
<organism evidence="22 23">
    <name type="scientific">Conger conger</name>
    <name type="common">Conger eel</name>
    <name type="synonym">Muraena conger</name>
    <dbReference type="NCBI Taxonomy" id="82655"/>
    <lineage>
        <taxon>Eukaryota</taxon>
        <taxon>Metazoa</taxon>
        <taxon>Chordata</taxon>
        <taxon>Craniata</taxon>
        <taxon>Vertebrata</taxon>
        <taxon>Euteleostomi</taxon>
        <taxon>Actinopterygii</taxon>
        <taxon>Neopterygii</taxon>
        <taxon>Teleostei</taxon>
        <taxon>Anguilliformes</taxon>
        <taxon>Congridae</taxon>
        <taxon>Conger</taxon>
    </lineage>
</organism>
<keyword evidence="13 19" id="KW-0472">Membrane</keyword>
<keyword evidence="5" id="KW-0813">Transport</keyword>
<keyword evidence="11" id="KW-0333">Golgi apparatus</keyword>
<dbReference type="Gene3D" id="1.20.5.110">
    <property type="match status" value="2"/>
</dbReference>
<dbReference type="InterPro" id="IPR011012">
    <property type="entry name" value="Longin-like_dom_sf"/>
</dbReference>
<feature type="transmembrane region" description="Helical" evidence="19">
    <location>
        <begin position="242"/>
        <end position="263"/>
    </location>
</feature>
<evidence type="ECO:0000256" key="1">
    <source>
        <dbReference type="ARBA" id="ARBA00004163"/>
    </source>
</evidence>
<dbReference type="InterPro" id="IPR010908">
    <property type="entry name" value="Longin_dom"/>
</dbReference>
<dbReference type="GO" id="GO:0015031">
    <property type="term" value="P:protein transport"/>
    <property type="evidence" value="ECO:0007669"/>
    <property type="project" value="UniProtKB-KW"/>
</dbReference>
<keyword evidence="10 19" id="KW-1133">Transmembrane helix</keyword>
<dbReference type="Gene3D" id="3.30.450.50">
    <property type="entry name" value="Longin domain"/>
    <property type="match status" value="1"/>
</dbReference>
<dbReference type="InterPro" id="IPR044565">
    <property type="entry name" value="Sec22"/>
</dbReference>
<evidence type="ECO:0000256" key="15">
    <source>
        <dbReference type="ARBA" id="ARBA00024187"/>
    </source>
</evidence>
<evidence type="ECO:0000256" key="5">
    <source>
        <dbReference type="ARBA" id="ARBA00022448"/>
    </source>
</evidence>
<evidence type="ECO:0000256" key="2">
    <source>
        <dbReference type="ARBA" id="ARBA00004198"/>
    </source>
</evidence>
<keyword evidence="12 18" id="KW-0175">Coiled coil</keyword>
<evidence type="ECO:0000256" key="4">
    <source>
        <dbReference type="ARBA" id="ARBA00008025"/>
    </source>
</evidence>
<evidence type="ECO:0000256" key="17">
    <source>
        <dbReference type="ARBA" id="ARBA00064136"/>
    </source>
</evidence>
<dbReference type="GO" id="GO:0006888">
    <property type="term" value="P:endoplasmic reticulum to Golgi vesicle-mediated transport"/>
    <property type="evidence" value="ECO:0007669"/>
    <property type="project" value="InterPro"/>
</dbReference>
<evidence type="ECO:0000256" key="16">
    <source>
        <dbReference type="ARBA" id="ARBA00024188"/>
    </source>
</evidence>
<evidence type="ECO:0000313" key="22">
    <source>
        <dbReference type="EMBL" id="KAJ8278925.1"/>
    </source>
</evidence>
<evidence type="ECO:0000256" key="3">
    <source>
        <dbReference type="ARBA" id="ARBA00004223"/>
    </source>
</evidence>
<dbReference type="AlphaFoldDB" id="A0A9Q1DR25"/>
<dbReference type="FunFam" id="1.20.5.110:FF:000019">
    <property type="entry name" value="Vesicle-trafficking protein SEC22b"/>
    <property type="match status" value="1"/>
</dbReference>
<comment type="subcellular location">
    <subcellularLocation>
        <location evidence="1">Endoplasmic reticulum membrane</location>
        <topology evidence="1">Single-pass type IV membrane protein</topology>
    </subcellularLocation>
    <subcellularLocation>
        <location evidence="15">Endoplasmic reticulum-Golgi intermediate compartment membrane</location>
    </subcellularLocation>
    <subcellularLocation>
        <location evidence="16">Golgi apparatus</location>
        <location evidence="16">cis-Golgi network membrane</location>
    </subcellularLocation>
    <subcellularLocation>
        <location evidence="2">Golgi apparatus</location>
        <location evidence="2">trans-Golgi network membrane</location>
    </subcellularLocation>
    <subcellularLocation>
        <location evidence="3">Melanosome</location>
    </subcellularLocation>
</comment>
<dbReference type="InterPro" id="IPR042855">
    <property type="entry name" value="V_SNARE_CC"/>
</dbReference>
<dbReference type="FunFam" id="3.30.450.50:FF:000004">
    <property type="entry name" value="vesicle-trafficking protein SEC22b"/>
    <property type="match status" value="1"/>
</dbReference>
<dbReference type="GO" id="GO:0042470">
    <property type="term" value="C:melanosome"/>
    <property type="evidence" value="ECO:0007669"/>
    <property type="project" value="UniProtKB-SubCell"/>
</dbReference>
<feature type="domain" description="V-SNARE coiled-coil homology" evidence="21">
    <location>
        <begin position="134"/>
        <end position="190"/>
    </location>
</feature>
<accession>A0A9Q1DR25</accession>
<dbReference type="Proteomes" id="UP001152803">
    <property type="component" value="Unassembled WGS sequence"/>
</dbReference>
<evidence type="ECO:0000256" key="10">
    <source>
        <dbReference type="ARBA" id="ARBA00022989"/>
    </source>
</evidence>
<dbReference type="PANTHER" id="PTHR45837">
    <property type="entry name" value="VESICLE-TRAFFICKING PROTEIN SEC22B"/>
    <property type="match status" value="1"/>
</dbReference>
<evidence type="ECO:0000256" key="8">
    <source>
        <dbReference type="ARBA" id="ARBA00022892"/>
    </source>
</evidence>
<dbReference type="CDD" id="cd15866">
    <property type="entry name" value="R-SNARE_SEC22"/>
    <property type="match status" value="1"/>
</dbReference>
<dbReference type="GO" id="GO:0033116">
    <property type="term" value="C:endoplasmic reticulum-Golgi intermediate compartment membrane"/>
    <property type="evidence" value="ECO:0007669"/>
    <property type="project" value="UniProtKB-SubCell"/>
</dbReference>
<evidence type="ECO:0000256" key="13">
    <source>
        <dbReference type="ARBA" id="ARBA00023136"/>
    </source>
</evidence>
<reference evidence="22" key="1">
    <citation type="journal article" date="2023" name="Science">
        <title>Genome structures resolve the early diversification of teleost fishes.</title>
        <authorList>
            <person name="Parey E."/>
            <person name="Louis A."/>
            <person name="Montfort J."/>
            <person name="Bouchez O."/>
            <person name="Roques C."/>
            <person name="Iampietro C."/>
            <person name="Lluch J."/>
            <person name="Castinel A."/>
            <person name="Donnadieu C."/>
            <person name="Desvignes T."/>
            <person name="Floi Bucao C."/>
            <person name="Jouanno E."/>
            <person name="Wen M."/>
            <person name="Mejri S."/>
            <person name="Dirks R."/>
            <person name="Jansen H."/>
            <person name="Henkel C."/>
            <person name="Chen W.J."/>
            <person name="Zahm M."/>
            <person name="Cabau C."/>
            <person name="Klopp C."/>
            <person name="Thompson A.W."/>
            <person name="Robinson-Rechavi M."/>
            <person name="Braasch I."/>
            <person name="Lecointre G."/>
            <person name="Bobe J."/>
            <person name="Postlethwait J.H."/>
            <person name="Berthelot C."/>
            <person name="Roest Crollius H."/>
            <person name="Guiguen Y."/>
        </authorList>
    </citation>
    <scope>NUCLEOTIDE SEQUENCE</scope>
    <source>
        <strain evidence="22">Concon-B</strain>
    </source>
</reference>
<feature type="domain" description="Longin" evidence="20">
    <location>
        <begin position="6"/>
        <end position="119"/>
    </location>
</feature>
<keyword evidence="8" id="KW-0931">ER-Golgi transport</keyword>
<protein>
    <recommendedName>
        <fullName evidence="24">Vesicle-trafficking protein SEC22b-B</fullName>
    </recommendedName>
</protein>
<dbReference type="OrthoDB" id="1719357at2759"/>
<dbReference type="PROSITE" id="PS50859">
    <property type="entry name" value="LONGIN"/>
    <property type="match status" value="1"/>
</dbReference>
<evidence type="ECO:0000256" key="9">
    <source>
        <dbReference type="ARBA" id="ARBA00022927"/>
    </source>
</evidence>
<dbReference type="Pfam" id="PF13774">
    <property type="entry name" value="Longin"/>
    <property type="match status" value="1"/>
</dbReference>
<keyword evidence="9" id="KW-0653">Protein transport</keyword>
<comment type="function">
    <text evidence="14">SNARE involved in targeting and fusion of ER-derived transport vesicles with the Golgi complex as well as Golgi-derived retrograde transport vesicles with the ER.</text>
</comment>
<evidence type="ECO:0000259" key="21">
    <source>
        <dbReference type="PROSITE" id="PS50892"/>
    </source>
</evidence>
<comment type="similarity">
    <text evidence="4">Belongs to the synaptobrevin family.</text>
</comment>
<dbReference type="GO" id="GO:0005794">
    <property type="term" value="C:Golgi apparatus"/>
    <property type="evidence" value="ECO:0007669"/>
    <property type="project" value="UniProtKB-SubCell"/>
</dbReference>
<comment type="subunit">
    <text evidence="17">Component of 2 distinct SNARE complexes.</text>
</comment>
<evidence type="ECO:0000259" key="20">
    <source>
        <dbReference type="PROSITE" id="PS50859"/>
    </source>
</evidence>
<evidence type="ECO:0000256" key="6">
    <source>
        <dbReference type="ARBA" id="ARBA00022692"/>
    </source>
</evidence>
<dbReference type="GO" id="GO:0005484">
    <property type="term" value="F:SNAP receptor activity"/>
    <property type="evidence" value="ECO:0007669"/>
    <property type="project" value="InterPro"/>
</dbReference>
<keyword evidence="7" id="KW-0256">Endoplasmic reticulum</keyword>
<evidence type="ECO:0000256" key="14">
    <source>
        <dbReference type="ARBA" id="ARBA00024173"/>
    </source>
</evidence>
<keyword evidence="23" id="KW-1185">Reference proteome</keyword>
<evidence type="ECO:0000256" key="19">
    <source>
        <dbReference type="SAM" id="Phobius"/>
    </source>
</evidence>
<dbReference type="Pfam" id="PF00957">
    <property type="entry name" value="Synaptobrevin"/>
    <property type="match status" value="1"/>
</dbReference>